<gene>
    <name evidence="1" type="ORF">EEB11_02640</name>
</gene>
<dbReference type="Proteomes" id="UP000297741">
    <property type="component" value="Unassembled WGS sequence"/>
</dbReference>
<sequence>MNAFCASVKLLAFIRFLSSPSQESVAENSSFKRSSFRGSDQNATAVAVLIITNTFRVCLSISTTPKSWATATHGIATLQGNANTALAANLNIYHLIKLKHQWRDRTHPTSTQDCSPSIYKV</sequence>
<proteinExistence type="predicted"/>
<name>A0ABY2KT91_9RHOB</name>
<reference evidence="1 2" key="1">
    <citation type="submission" date="2018-11" db="EMBL/GenBank/DDBJ databases">
        <title>Tabrizicola sp. isolated from sediment of alpine lake.</title>
        <authorList>
            <person name="Liu Z."/>
        </authorList>
    </citation>
    <scope>NUCLEOTIDE SEQUENCE [LARGE SCALE GENOMIC DNA]</scope>
    <source>
        <strain evidence="1 2">DRYC-M-16</strain>
    </source>
</reference>
<evidence type="ECO:0008006" key="3">
    <source>
        <dbReference type="Google" id="ProtNLM"/>
    </source>
</evidence>
<keyword evidence="2" id="KW-1185">Reference proteome</keyword>
<dbReference type="EMBL" id="RPEM01000001">
    <property type="protein sequence ID" value="TGD45448.1"/>
    <property type="molecule type" value="Genomic_DNA"/>
</dbReference>
<accession>A0ABY2KT91</accession>
<evidence type="ECO:0000313" key="1">
    <source>
        <dbReference type="EMBL" id="TGD45448.1"/>
    </source>
</evidence>
<protein>
    <recommendedName>
        <fullName evidence="3">Secreted protein</fullName>
    </recommendedName>
</protein>
<organism evidence="1 2">
    <name type="scientific">Pseudotabrizicola sediminis</name>
    <dbReference type="NCBI Taxonomy" id="2486418"/>
    <lineage>
        <taxon>Bacteria</taxon>
        <taxon>Pseudomonadati</taxon>
        <taxon>Pseudomonadota</taxon>
        <taxon>Alphaproteobacteria</taxon>
        <taxon>Rhodobacterales</taxon>
        <taxon>Paracoccaceae</taxon>
        <taxon>Pseudotabrizicola</taxon>
    </lineage>
</organism>
<evidence type="ECO:0000313" key="2">
    <source>
        <dbReference type="Proteomes" id="UP000297741"/>
    </source>
</evidence>
<comment type="caution">
    <text evidence="1">The sequence shown here is derived from an EMBL/GenBank/DDBJ whole genome shotgun (WGS) entry which is preliminary data.</text>
</comment>